<evidence type="ECO:0000313" key="2">
    <source>
        <dbReference type="Proteomes" id="UP000789702"/>
    </source>
</evidence>
<dbReference type="Proteomes" id="UP000789702">
    <property type="component" value="Unassembled WGS sequence"/>
</dbReference>
<name>A0ACA9K780_9GLOM</name>
<dbReference type="EMBL" id="CAJVPU010000620">
    <property type="protein sequence ID" value="CAG8456792.1"/>
    <property type="molecule type" value="Genomic_DNA"/>
</dbReference>
<comment type="caution">
    <text evidence="1">The sequence shown here is derived from an EMBL/GenBank/DDBJ whole genome shotgun (WGS) entry which is preliminary data.</text>
</comment>
<protein>
    <submittedName>
        <fullName evidence="1">13915_t:CDS:1</fullName>
    </submittedName>
</protein>
<accession>A0ACA9K780</accession>
<reference evidence="1" key="1">
    <citation type="submission" date="2021-06" db="EMBL/GenBank/DDBJ databases">
        <authorList>
            <person name="Kallberg Y."/>
            <person name="Tangrot J."/>
            <person name="Rosling A."/>
        </authorList>
    </citation>
    <scope>NUCLEOTIDE SEQUENCE</scope>
    <source>
        <strain evidence="1">IL203A</strain>
    </source>
</reference>
<sequence length="137" mass="15071">MSSRLSSTLAAVIGFGMVDNSYEQDGRHYRDTSDSVSDISSIASSPTTSPTNSPTSHPNLQRRASESISEPNQIQFRKMPVRRYTLPSKMNPFSLIVGNNNDASTSITGRLSNTKIWESSREDSSVQVAMEHVQFGL</sequence>
<proteinExistence type="predicted"/>
<evidence type="ECO:0000313" key="1">
    <source>
        <dbReference type="EMBL" id="CAG8456792.1"/>
    </source>
</evidence>
<gene>
    <name evidence="1" type="ORF">DHETER_LOCUS1100</name>
</gene>
<keyword evidence="2" id="KW-1185">Reference proteome</keyword>
<organism evidence="1 2">
    <name type="scientific">Dentiscutata heterogama</name>
    <dbReference type="NCBI Taxonomy" id="1316150"/>
    <lineage>
        <taxon>Eukaryota</taxon>
        <taxon>Fungi</taxon>
        <taxon>Fungi incertae sedis</taxon>
        <taxon>Mucoromycota</taxon>
        <taxon>Glomeromycotina</taxon>
        <taxon>Glomeromycetes</taxon>
        <taxon>Diversisporales</taxon>
        <taxon>Gigasporaceae</taxon>
        <taxon>Dentiscutata</taxon>
    </lineage>
</organism>